<dbReference type="SUPFAM" id="SSF50993">
    <property type="entry name" value="Peptidase/esterase 'gauge' domain"/>
    <property type="match status" value="1"/>
</dbReference>
<dbReference type="FunFam" id="3.40.50.1820:FF:000005">
    <property type="entry name" value="Prolyl endopeptidase"/>
    <property type="match status" value="1"/>
</dbReference>
<evidence type="ECO:0000259" key="9">
    <source>
        <dbReference type="Pfam" id="PF02897"/>
    </source>
</evidence>
<dbReference type="PROSITE" id="PS51257">
    <property type="entry name" value="PROKAR_LIPOPROTEIN"/>
    <property type="match status" value="1"/>
</dbReference>
<evidence type="ECO:0000313" key="10">
    <source>
        <dbReference type="EMBL" id="AGT44987.1"/>
    </source>
</evidence>
<feature type="domain" description="Peptidase S9A N-terminal" evidence="9">
    <location>
        <begin position="29"/>
        <end position="429"/>
    </location>
</feature>
<dbReference type="GO" id="GO:0006508">
    <property type="term" value="P:proteolysis"/>
    <property type="evidence" value="ECO:0007669"/>
    <property type="project" value="UniProtKB-KW"/>
</dbReference>
<evidence type="ECO:0000259" key="8">
    <source>
        <dbReference type="Pfam" id="PF00326"/>
    </source>
</evidence>
<dbReference type="STRING" id="1291379.TPE_2515"/>
<dbReference type="PANTHER" id="PTHR42881:SF2">
    <property type="entry name" value="PROLYL ENDOPEPTIDASE"/>
    <property type="match status" value="1"/>
</dbReference>
<dbReference type="PATRIC" id="fig|1291379.3.peg.2485"/>
<dbReference type="KEGG" id="tped:TPE_2515"/>
<proteinExistence type="inferred from homology"/>
<keyword evidence="11" id="KW-1185">Reference proteome</keyword>
<evidence type="ECO:0000256" key="1">
    <source>
        <dbReference type="ARBA" id="ARBA00001070"/>
    </source>
</evidence>
<dbReference type="InterPro" id="IPR002470">
    <property type="entry name" value="Peptidase_S9A"/>
</dbReference>
<dbReference type="GO" id="GO:0004252">
    <property type="term" value="F:serine-type endopeptidase activity"/>
    <property type="evidence" value="ECO:0007669"/>
    <property type="project" value="UniProtKB-EC"/>
</dbReference>
<evidence type="ECO:0000256" key="7">
    <source>
        <dbReference type="SAM" id="SignalP"/>
    </source>
</evidence>
<accession>S5ZQQ2</accession>
<dbReference type="GO" id="GO:0070012">
    <property type="term" value="F:oligopeptidase activity"/>
    <property type="evidence" value="ECO:0007669"/>
    <property type="project" value="TreeGrafter"/>
</dbReference>
<organism evidence="10 11">
    <name type="scientific">Treponema pedis str. T A4</name>
    <dbReference type="NCBI Taxonomy" id="1291379"/>
    <lineage>
        <taxon>Bacteria</taxon>
        <taxon>Pseudomonadati</taxon>
        <taxon>Spirochaetota</taxon>
        <taxon>Spirochaetia</taxon>
        <taxon>Spirochaetales</taxon>
        <taxon>Treponemataceae</taxon>
        <taxon>Treponema</taxon>
    </lineage>
</organism>
<dbReference type="PROSITE" id="PS00708">
    <property type="entry name" value="PRO_ENDOPEP_SER"/>
    <property type="match status" value="1"/>
</dbReference>
<keyword evidence="5 10" id="KW-0378">Hydrolase</keyword>
<keyword evidence="6" id="KW-0720">Serine protease</keyword>
<dbReference type="InterPro" id="IPR001375">
    <property type="entry name" value="Peptidase_S9_cat"/>
</dbReference>
<sequence>MRYKMKKIIFLICMTVLIFSCGTENTAGKKKEAVKDNYFGTEVADPYRWLEDDNAPEVIAWVKNENAKTDEFLSKIPFRDEFKKRLEKILNYERRSGFFKAGEYYYFSKTDGLQNQGIIYRQKNAGNAEEEAEVFFDPNTLSEDGTAALKSMSFSEDGKYMAYSVSKSGSDWEEIFVMDTEKKERLEDRIEWVKFSDLSWYKDGFFYNCYDAPEGKNALTEKNEFQKVKYHKLGTSTKDDKLIFSDDKNPYKIFSSIAFEPDGILFVIAQALGNEGNSLYIADLKRGFPEAELSFKQYNRGAGEAVSPAGISGKYLYLLTNEGTPFYKLVRTSIDNPSAESSEDVLSGQDYLLSSCVVTEDKILALYFKDVQNFAVVYDLNGKNPVEVKLPKNGSISYLGADEEDNTVYLSFTSYTTPGKIVKYDIKKNILTDFFVPSIDFNPNDYEAKQVFFTSKDGTKVPMHIVSKKGIKLDGNNPTLMYGYGGFGAALSPVFSPSIAVFLDAGGIYVCVNLRGGLEYGKEWHEAGKKMNKQNVFDDFIAAGEYLVENKYTSPEKLAIEGGSNGGLLIGAVTNQRPDLFAVAIPHVGVLDMLRYQHFTIGWAWIDEYGSSEESKEMFEYLYAYSPLHNIKPNVEYPAILIATGDHDDRVVPAHSFKYAQALHDICTSKKPILIRITENAGHGAGKPTAKIIEETADIYSFIFYQMGGTL</sequence>
<dbReference type="EC" id="3.4.21.26" evidence="3"/>
<dbReference type="InterPro" id="IPR029058">
    <property type="entry name" value="AB_hydrolase_fold"/>
</dbReference>
<dbReference type="Pfam" id="PF00326">
    <property type="entry name" value="Peptidase_S9"/>
    <property type="match status" value="1"/>
</dbReference>
<protein>
    <recommendedName>
        <fullName evidence="3">prolyl oligopeptidase</fullName>
        <ecNumber evidence="3">3.4.21.26</ecNumber>
    </recommendedName>
</protein>
<gene>
    <name evidence="10" type="ORF">TPE_2515</name>
</gene>
<dbReference type="Gene3D" id="3.40.50.1820">
    <property type="entry name" value="alpha/beta hydrolase"/>
    <property type="match status" value="1"/>
</dbReference>
<dbReference type="EMBL" id="CP004120">
    <property type="protein sequence ID" value="AGT44987.1"/>
    <property type="molecule type" value="Genomic_DNA"/>
</dbReference>
<dbReference type="InterPro" id="IPR002471">
    <property type="entry name" value="Pept_S9_AS"/>
</dbReference>
<dbReference type="Proteomes" id="UP000015620">
    <property type="component" value="Chromosome"/>
</dbReference>
<feature type="signal peptide" evidence="7">
    <location>
        <begin position="1"/>
        <end position="26"/>
    </location>
</feature>
<dbReference type="InterPro" id="IPR051167">
    <property type="entry name" value="Prolyl_oligopep/macrocyclase"/>
</dbReference>
<dbReference type="PRINTS" id="PR00862">
    <property type="entry name" value="PROLIGOPTASE"/>
</dbReference>
<dbReference type="PANTHER" id="PTHR42881">
    <property type="entry name" value="PROLYL ENDOPEPTIDASE"/>
    <property type="match status" value="1"/>
</dbReference>
<name>S5ZQQ2_9SPIR</name>
<evidence type="ECO:0000256" key="5">
    <source>
        <dbReference type="ARBA" id="ARBA00022801"/>
    </source>
</evidence>
<keyword evidence="7" id="KW-0732">Signal</keyword>
<evidence type="ECO:0000313" key="11">
    <source>
        <dbReference type="Proteomes" id="UP000015620"/>
    </source>
</evidence>
<dbReference type="InterPro" id="IPR023302">
    <property type="entry name" value="Pept_S9A_N"/>
</dbReference>
<dbReference type="HOGENOM" id="CLU_011290_1_1_12"/>
<feature type="chain" id="PRO_5004535200" description="prolyl oligopeptidase" evidence="7">
    <location>
        <begin position="27"/>
        <end position="711"/>
    </location>
</feature>
<feature type="domain" description="Peptidase S9 prolyl oligopeptidase catalytic" evidence="8">
    <location>
        <begin position="495"/>
        <end position="708"/>
    </location>
</feature>
<comment type="catalytic activity">
    <reaction evidence="1">
        <text>Hydrolysis of Pro-|-Xaa &gt;&gt; Ala-|-Xaa in oligopeptides.</text>
        <dbReference type="EC" id="3.4.21.26"/>
    </reaction>
</comment>
<dbReference type="SUPFAM" id="SSF53474">
    <property type="entry name" value="alpha/beta-Hydrolases"/>
    <property type="match status" value="1"/>
</dbReference>
<dbReference type="Gene3D" id="2.130.10.120">
    <property type="entry name" value="Prolyl oligopeptidase, N-terminal domain"/>
    <property type="match status" value="1"/>
</dbReference>
<evidence type="ECO:0000256" key="2">
    <source>
        <dbReference type="ARBA" id="ARBA00005228"/>
    </source>
</evidence>
<evidence type="ECO:0000256" key="3">
    <source>
        <dbReference type="ARBA" id="ARBA00011897"/>
    </source>
</evidence>
<dbReference type="GO" id="GO:0005829">
    <property type="term" value="C:cytosol"/>
    <property type="evidence" value="ECO:0007669"/>
    <property type="project" value="TreeGrafter"/>
</dbReference>
<dbReference type="Pfam" id="PF02897">
    <property type="entry name" value="Peptidase_S9_N"/>
    <property type="match status" value="1"/>
</dbReference>
<keyword evidence="4" id="KW-0645">Protease</keyword>
<evidence type="ECO:0000256" key="4">
    <source>
        <dbReference type="ARBA" id="ARBA00022670"/>
    </source>
</evidence>
<comment type="similarity">
    <text evidence="2">Belongs to the peptidase S9A family.</text>
</comment>
<evidence type="ECO:0000256" key="6">
    <source>
        <dbReference type="ARBA" id="ARBA00022825"/>
    </source>
</evidence>
<dbReference type="AlphaFoldDB" id="S5ZQQ2"/>
<reference evidence="10 11" key="1">
    <citation type="journal article" date="2013" name="PLoS ONE">
        <title>Genome-Wide Relatedness of Treponema pedis, from Gingiva and Necrotic Skin Lesions of Pigs, with the Human Oral Pathogen Treponema denticola.</title>
        <authorList>
            <person name="Svartstrom O."/>
            <person name="Mushtaq M."/>
            <person name="Pringle M."/>
            <person name="Segerman B."/>
        </authorList>
    </citation>
    <scope>NUCLEOTIDE SEQUENCE [LARGE SCALE GENOMIC DNA]</scope>
    <source>
        <strain evidence="10">T A4</strain>
    </source>
</reference>